<proteinExistence type="predicted"/>
<evidence type="ECO:0000313" key="1">
    <source>
        <dbReference type="EMBL" id="CAK9136746.1"/>
    </source>
</evidence>
<organism evidence="1 2">
    <name type="scientific">Ilex paraguariensis</name>
    <name type="common">yerba mate</name>
    <dbReference type="NCBI Taxonomy" id="185542"/>
    <lineage>
        <taxon>Eukaryota</taxon>
        <taxon>Viridiplantae</taxon>
        <taxon>Streptophyta</taxon>
        <taxon>Embryophyta</taxon>
        <taxon>Tracheophyta</taxon>
        <taxon>Spermatophyta</taxon>
        <taxon>Magnoliopsida</taxon>
        <taxon>eudicotyledons</taxon>
        <taxon>Gunneridae</taxon>
        <taxon>Pentapetalae</taxon>
        <taxon>asterids</taxon>
        <taxon>campanulids</taxon>
        <taxon>Aquifoliales</taxon>
        <taxon>Aquifoliaceae</taxon>
        <taxon>Ilex</taxon>
    </lineage>
</organism>
<keyword evidence="2" id="KW-1185">Reference proteome</keyword>
<protein>
    <submittedName>
        <fullName evidence="1">Uncharacterized protein</fullName>
    </submittedName>
</protein>
<dbReference type="EMBL" id="CAUOFW020000776">
    <property type="protein sequence ID" value="CAK9136746.1"/>
    <property type="molecule type" value="Genomic_DNA"/>
</dbReference>
<sequence length="104" mass="12000">MIRQKKWVDEGAEGLKNTSLSTRMFAISALKSRHFCNYVWREVASFCEDCFAWTCPFSFRDLNRIYGLDLVAFARILEASAHDVHVGRPYMYTSASLLMDNACF</sequence>
<evidence type="ECO:0000313" key="2">
    <source>
        <dbReference type="Proteomes" id="UP001642360"/>
    </source>
</evidence>
<reference evidence="1 2" key="1">
    <citation type="submission" date="2024-02" db="EMBL/GenBank/DDBJ databases">
        <authorList>
            <person name="Vignale AGUSTIN F."/>
            <person name="Sosa J E."/>
            <person name="Modenutti C."/>
        </authorList>
    </citation>
    <scope>NUCLEOTIDE SEQUENCE [LARGE SCALE GENOMIC DNA]</scope>
</reference>
<name>A0ABC8QVI8_9AQUA</name>
<gene>
    <name evidence="1" type="ORF">ILEXP_LOCUS3752</name>
</gene>
<feature type="non-terminal residue" evidence="1">
    <location>
        <position position="104"/>
    </location>
</feature>
<dbReference type="AlphaFoldDB" id="A0ABC8QVI8"/>
<accession>A0ABC8QVI8</accession>
<dbReference type="Proteomes" id="UP001642360">
    <property type="component" value="Unassembled WGS sequence"/>
</dbReference>
<comment type="caution">
    <text evidence="1">The sequence shown here is derived from an EMBL/GenBank/DDBJ whole genome shotgun (WGS) entry which is preliminary data.</text>
</comment>